<dbReference type="PANTHER" id="PTHR12290">
    <property type="entry name" value="CORNICHON-RELATED"/>
    <property type="match status" value="1"/>
</dbReference>
<protein>
    <submittedName>
        <fullName evidence="6">Cornichon family AMPA receptor auxiliary protein 1</fullName>
    </submittedName>
</protein>
<sequence length="255" mass="28150">MAFTFAAFCYMLALLLTAALIFFAIWHIIAFDELKTDYKNPIDQCNTLNPVSSAGIARPPRLVPNFLPAGGFSPPRPPTNALSICFPPFSAQKTVEKVKKIKRVKIALKVCTAARFDVFGAASMLLGWLLTPLRRLVSLACPSASALSAGFRQLHESPSIPCAKTIWLAGKRGKLLHARYAHPAGQLRTETKGASPAPFIKAWEDRRPVIFKHWLCKFCSCLRISAGTRCQALPSRLCFMFQPQGCLGVLSWMQL</sequence>
<dbReference type="Ensembl" id="ENSAZOT00000023609.1">
    <property type="protein sequence ID" value="ENSAZOP00000021965.1"/>
    <property type="gene ID" value="ENSAZOG00000014192.1"/>
</dbReference>
<evidence type="ECO:0000313" key="6">
    <source>
        <dbReference type="Ensembl" id="ENSAZOP00000021965.1"/>
    </source>
</evidence>
<organism evidence="6 7">
    <name type="scientific">Anas zonorhyncha</name>
    <name type="common">Eastern spot-billed duck</name>
    <dbReference type="NCBI Taxonomy" id="75864"/>
    <lineage>
        <taxon>Eukaryota</taxon>
        <taxon>Metazoa</taxon>
        <taxon>Chordata</taxon>
        <taxon>Craniata</taxon>
        <taxon>Vertebrata</taxon>
        <taxon>Euteleostomi</taxon>
        <taxon>Archelosauria</taxon>
        <taxon>Archosauria</taxon>
        <taxon>Dinosauria</taxon>
        <taxon>Saurischia</taxon>
        <taxon>Theropoda</taxon>
        <taxon>Coelurosauria</taxon>
        <taxon>Aves</taxon>
        <taxon>Neognathae</taxon>
        <taxon>Galloanserae</taxon>
        <taxon>Anseriformes</taxon>
        <taxon>Anatidae</taxon>
        <taxon>Anatinae</taxon>
        <taxon>Anas</taxon>
    </lineage>
</organism>
<comment type="similarity">
    <text evidence="2">Belongs to the cornichon family.</text>
</comment>
<dbReference type="AlphaFoldDB" id="A0A8B9VBL1"/>
<accession>A0A8B9VBL1</accession>
<keyword evidence="5" id="KW-0472">Membrane</keyword>
<reference evidence="6" key="1">
    <citation type="submission" date="2025-08" db="UniProtKB">
        <authorList>
            <consortium name="Ensembl"/>
        </authorList>
    </citation>
    <scope>IDENTIFICATION</scope>
</reference>
<evidence type="ECO:0000256" key="5">
    <source>
        <dbReference type="ARBA" id="ARBA00023136"/>
    </source>
</evidence>
<dbReference type="InterPro" id="IPR033466">
    <property type="entry name" value="Cornichon_conserved"/>
</dbReference>
<keyword evidence="3" id="KW-0812">Transmembrane</keyword>
<keyword evidence="7" id="KW-1185">Reference proteome</keyword>
<dbReference type="Proteomes" id="UP000694549">
    <property type="component" value="Unplaced"/>
</dbReference>
<comment type="subcellular location">
    <subcellularLocation>
        <location evidence="1">Membrane</location>
        <topology evidence="1">Multi-pass membrane protein</topology>
    </subcellularLocation>
</comment>
<name>A0A8B9VBL1_9AVES</name>
<dbReference type="GO" id="GO:0016020">
    <property type="term" value="C:membrane"/>
    <property type="evidence" value="ECO:0007669"/>
    <property type="project" value="UniProtKB-SubCell"/>
</dbReference>
<dbReference type="SMART" id="SM01398">
    <property type="entry name" value="Cornichon"/>
    <property type="match status" value="1"/>
</dbReference>
<evidence type="ECO:0000256" key="2">
    <source>
        <dbReference type="ARBA" id="ARBA00010095"/>
    </source>
</evidence>
<dbReference type="GO" id="GO:0016192">
    <property type="term" value="P:vesicle-mediated transport"/>
    <property type="evidence" value="ECO:0007669"/>
    <property type="project" value="InterPro"/>
</dbReference>
<dbReference type="PROSITE" id="PS01340">
    <property type="entry name" value="CORNICHON"/>
    <property type="match status" value="1"/>
</dbReference>
<proteinExistence type="inferred from homology"/>
<evidence type="ECO:0000256" key="4">
    <source>
        <dbReference type="ARBA" id="ARBA00022989"/>
    </source>
</evidence>
<keyword evidence="4" id="KW-1133">Transmembrane helix</keyword>
<evidence type="ECO:0000313" key="7">
    <source>
        <dbReference type="Proteomes" id="UP000694549"/>
    </source>
</evidence>
<evidence type="ECO:0000256" key="3">
    <source>
        <dbReference type="ARBA" id="ARBA00022692"/>
    </source>
</evidence>
<dbReference type="Pfam" id="PF03311">
    <property type="entry name" value="Cornichon"/>
    <property type="match status" value="1"/>
</dbReference>
<reference evidence="6" key="2">
    <citation type="submission" date="2025-09" db="UniProtKB">
        <authorList>
            <consortium name="Ensembl"/>
        </authorList>
    </citation>
    <scope>IDENTIFICATION</scope>
</reference>
<dbReference type="InterPro" id="IPR003377">
    <property type="entry name" value="Cornichon"/>
</dbReference>
<evidence type="ECO:0000256" key="1">
    <source>
        <dbReference type="ARBA" id="ARBA00004141"/>
    </source>
</evidence>